<dbReference type="SMR" id="A0A8T0VRA4"/>
<name>A0A8T0VRA4_PANVG</name>
<evidence type="ECO:0000256" key="2">
    <source>
        <dbReference type="SAM" id="MobiDB-lite"/>
    </source>
</evidence>
<dbReference type="AlphaFoldDB" id="A0A8T0VRA4"/>
<comment type="similarity">
    <text evidence="1">Belongs to the GASA family.</text>
</comment>
<sequence length="181" mass="20652">MQRSPSLWIHAGMIPSHPIFFLQVKKKAGYRSERHGPHLETSWEFGIHSYHGLLAYKYSSSLVVSRTDLESIFSASLHITQAAAFLRNGARRQAARPPRRQAARPPRRRRSSHRRHGRARECSPECARRCGNTQYKKPCLFFCNKCCSTCLCVPSGYYGNKGECPCYNNWKTKRGGPSAHE</sequence>
<feature type="region of interest" description="Disordered" evidence="2">
    <location>
        <begin position="88"/>
        <end position="116"/>
    </location>
</feature>
<organism evidence="3 4">
    <name type="scientific">Panicum virgatum</name>
    <name type="common">Blackwell switchgrass</name>
    <dbReference type="NCBI Taxonomy" id="38727"/>
    <lineage>
        <taxon>Eukaryota</taxon>
        <taxon>Viridiplantae</taxon>
        <taxon>Streptophyta</taxon>
        <taxon>Embryophyta</taxon>
        <taxon>Tracheophyta</taxon>
        <taxon>Spermatophyta</taxon>
        <taxon>Magnoliopsida</taxon>
        <taxon>Liliopsida</taxon>
        <taxon>Poales</taxon>
        <taxon>Poaceae</taxon>
        <taxon>PACMAD clade</taxon>
        <taxon>Panicoideae</taxon>
        <taxon>Panicodae</taxon>
        <taxon>Paniceae</taxon>
        <taxon>Panicinae</taxon>
        <taxon>Panicum</taxon>
        <taxon>Panicum sect. Hiantes</taxon>
    </lineage>
</organism>
<dbReference type="PANTHER" id="PTHR23201:SF156">
    <property type="entry name" value="GIBBERELLIN-REGULATED PROTEIN 13"/>
    <property type="match status" value="1"/>
</dbReference>
<gene>
    <name evidence="3" type="ORF">PVAP13_2NG315700</name>
</gene>
<evidence type="ECO:0000256" key="1">
    <source>
        <dbReference type="ARBA" id="ARBA00010582"/>
    </source>
</evidence>
<comment type="caution">
    <text evidence="3">The sequence shown here is derived from an EMBL/GenBank/DDBJ whole genome shotgun (WGS) entry which is preliminary data.</text>
</comment>
<evidence type="ECO:0000313" key="3">
    <source>
        <dbReference type="EMBL" id="KAG2635023.1"/>
    </source>
</evidence>
<dbReference type="PANTHER" id="PTHR23201">
    <property type="entry name" value="EXTENSIN, PROLINE-RICH PROTEIN"/>
    <property type="match status" value="1"/>
</dbReference>
<proteinExistence type="inferred from homology"/>
<feature type="compositionally biased region" description="Basic residues" evidence="2">
    <location>
        <begin position="89"/>
        <end position="116"/>
    </location>
</feature>
<accession>A0A8T0VRA4</accession>
<reference evidence="3" key="1">
    <citation type="submission" date="2020-05" db="EMBL/GenBank/DDBJ databases">
        <title>WGS assembly of Panicum virgatum.</title>
        <authorList>
            <person name="Lovell J.T."/>
            <person name="Jenkins J."/>
            <person name="Shu S."/>
            <person name="Juenger T.E."/>
            <person name="Schmutz J."/>
        </authorList>
    </citation>
    <scope>NUCLEOTIDE SEQUENCE</scope>
    <source>
        <strain evidence="3">AP13</strain>
    </source>
</reference>
<evidence type="ECO:0000313" key="4">
    <source>
        <dbReference type="Proteomes" id="UP000823388"/>
    </source>
</evidence>
<dbReference type="Proteomes" id="UP000823388">
    <property type="component" value="Chromosome 2N"/>
</dbReference>
<dbReference type="EMBL" id="CM029040">
    <property type="protein sequence ID" value="KAG2635023.1"/>
    <property type="molecule type" value="Genomic_DNA"/>
</dbReference>
<keyword evidence="4" id="KW-1185">Reference proteome</keyword>
<dbReference type="Pfam" id="PF02704">
    <property type="entry name" value="GASA"/>
    <property type="match status" value="1"/>
</dbReference>
<dbReference type="InterPro" id="IPR003854">
    <property type="entry name" value="GASA"/>
</dbReference>
<protein>
    <submittedName>
        <fullName evidence="3">Uncharacterized protein</fullName>
    </submittedName>
</protein>